<gene>
    <name evidence="2" type="ORF">GH723_15775</name>
</gene>
<dbReference type="Proteomes" id="UP000334019">
    <property type="component" value="Chromosome"/>
</dbReference>
<accession>A0A5Q2RNC0</accession>
<evidence type="ECO:0000313" key="3">
    <source>
        <dbReference type="Proteomes" id="UP000334019"/>
    </source>
</evidence>
<evidence type="ECO:0000313" key="2">
    <source>
        <dbReference type="EMBL" id="QGG96442.1"/>
    </source>
</evidence>
<feature type="region of interest" description="Disordered" evidence="1">
    <location>
        <begin position="67"/>
        <end position="99"/>
    </location>
</feature>
<dbReference type="RefSeq" id="WP_153760546.1">
    <property type="nucleotide sequence ID" value="NZ_CP045851.1"/>
</dbReference>
<keyword evidence="3" id="KW-1185">Reference proteome</keyword>
<dbReference type="KEGG" id="atq:GH723_15775"/>
<reference evidence="2 3" key="1">
    <citation type="submission" date="2019-11" db="EMBL/GenBank/DDBJ databases">
        <authorList>
            <person name="He Y."/>
        </authorList>
    </citation>
    <scope>NUCLEOTIDE SEQUENCE [LARGE SCALE GENOMIC DNA]</scope>
    <source>
        <strain evidence="2 3">SCSIO 58843</strain>
    </source>
</reference>
<name>A0A5Q2RNC0_9ACTN</name>
<organism evidence="2 3">
    <name type="scientific">Actinomarinicola tropica</name>
    <dbReference type="NCBI Taxonomy" id="2789776"/>
    <lineage>
        <taxon>Bacteria</taxon>
        <taxon>Bacillati</taxon>
        <taxon>Actinomycetota</taxon>
        <taxon>Acidimicrobiia</taxon>
        <taxon>Acidimicrobiales</taxon>
        <taxon>Iamiaceae</taxon>
        <taxon>Actinomarinicola</taxon>
    </lineage>
</organism>
<evidence type="ECO:0000256" key="1">
    <source>
        <dbReference type="SAM" id="MobiDB-lite"/>
    </source>
</evidence>
<proteinExistence type="predicted"/>
<sequence>MSIDAIGSGDAATPRTQSLFDLVPLRVAAPRHPLADVHGQVPIEVFEVPPELLDVVRTLPIRGPEDIAAPPELAATGTEAPASRLVSEERRGTRIDLQA</sequence>
<dbReference type="EMBL" id="CP045851">
    <property type="protein sequence ID" value="QGG96442.1"/>
    <property type="molecule type" value="Genomic_DNA"/>
</dbReference>
<protein>
    <submittedName>
        <fullName evidence="2">Uncharacterized protein</fullName>
    </submittedName>
</protein>
<dbReference type="AlphaFoldDB" id="A0A5Q2RNC0"/>
<feature type="compositionally biased region" description="Basic and acidic residues" evidence="1">
    <location>
        <begin position="86"/>
        <end position="99"/>
    </location>
</feature>